<name>A0A843TJ78_COLES</name>
<proteinExistence type="predicted"/>
<evidence type="ECO:0000313" key="2">
    <source>
        <dbReference type="EMBL" id="MQL68649.1"/>
    </source>
</evidence>
<dbReference type="EMBL" id="NMUH01000018">
    <property type="protein sequence ID" value="MQL68649.1"/>
    <property type="molecule type" value="Genomic_DNA"/>
</dbReference>
<accession>A0A843TJ78</accession>
<feature type="region of interest" description="Disordered" evidence="1">
    <location>
        <begin position="182"/>
        <end position="202"/>
    </location>
</feature>
<reference evidence="2" key="1">
    <citation type="submission" date="2017-07" db="EMBL/GenBank/DDBJ databases">
        <title>Taro Niue Genome Assembly and Annotation.</title>
        <authorList>
            <person name="Atibalentja N."/>
            <person name="Keating K."/>
            <person name="Fields C.J."/>
        </authorList>
    </citation>
    <scope>NUCLEOTIDE SEQUENCE</scope>
    <source>
        <strain evidence="2">Niue_2</strain>
        <tissue evidence="2">Leaf</tissue>
    </source>
</reference>
<feature type="region of interest" description="Disordered" evidence="1">
    <location>
        <begin position="83"/>
        <end position="127"/>
    </location>
</feature>
<evidence type="ECO:0000256" key="1">
    <source>
        <dbReference type="SAM" id="MobiDB-lite"/>
    </source>
</evidence>
<protein>
    <submittedName>
        <fullName evidence="2">Uncharacterized protein</fullName>
    </submittedName>
</protein>
<evidence type="ECO:0000313" key="3">
    <source>
        <dbReference type="Proteomes" id="UP000652761"/>
    </source>
</evidence>
<comment type="caution">
    <text evidence="2">The sequence shown here is derived from an EMBL/GenBank/DDBJ whole genome shotgun (WGS) entry which is preliminary data.</text>
</comment>
<dbReference type="OrthoDB" id="1936908at2759"/>
<dbReference type="AlphaFoldDB" id="A0A843TJ78"/>
<feature type="compositionally biased region" description="Basic and acidic residues" evidence="1">
    <location>
        <begin position="93"/>
        <end position="107"/>
    </location>
</feature>
<keyword evidence="3" id="KW-1185">Reference proteome</keyword>
<gene>
    <name evidence="2" type="ORF">Taro_000928</name>
</gene>
<organism evidence="2 3">
    <name type="scientific">Colocasia esculenta</name>
    <name type="common">Wild taro</name>
    <name type="synonym">Arum esculentum</name>
    <dbReference type="NCBI Taxonomy" id="4460"/>
    <lineage>
        <taxon>Eukaryota</taxon>
        <taxon>Viridiplantae</taxon>
        <taxon>Streptophyta</taxon>
        <taxon>Embryophyta</taxon>
        <taxon>Tracheophyta</taxon>
        <taxon>Spermatophyta</taxon>
        <taxon>Magnoliopsida</taxon>
        <taxon>Liliopsida</taxon>
        <taxon>Araceae</taxon>
        <taxon>Aroideae</taxon>
        <taxon>Colocasieae</taxon>
        <taxon>Colocasia</taxon>
    </lineage>
</organism>
<dbReference type="Proteomes" id="UP000652761">
    <property type="component" value="Unassembled WGS sequence"/>
</dbReference>
<sequence length="202" mass="22456">MCCWEQVEGNIGCSQVLQKKLTATSLDIMAGRGRRNAQSRRYEQNCMLKNFVKGLKPSVRTRLLELYSRTLEEVLGMATKQENKVESYQGENEAQKEEAPKPFQRQDRKMKKHMEGQQSTVASGSEKPECIHCGKRHGGNGCWRMEGSAFMHEILGLSVFRLHSAAGGQDLDAKTLLAARPGHQPPVGGHPLDANLILAARP</sequence>